<evidence type="ECO:0000256" key="5">
    <source>
        <dbReference type="ARBA" id="ARBA00022741"/>
    </source>
</evidence>
<dbReference type="FunFam" id="3.30.980.10:FF:000004">
    <property type="entry name" value="Alanine--tRNA ligase, cytoplasmic"/>
    <property type="match status" value="1"/>
</dbReference>
<proteinExistence type="inferred from homology"/>
<evidence type="ECO:0000313" key="14">
    <source>
        <dbReference type="EMBL" id="SJK86109.1"/>
    </source>
</evidence>
<feature type="binding site" evidence="12">
    <location>
        <position position="728"/>
    </location>
    <ligand>
        <name>Zn(2+)</name>
        <dbReference type="ChEBI" id="CHEBI:29105"/>
    </ligand>
</feature>
<keyword evidence="15" id="KW-1185">Reference proteome</keyword>
<dbReference type="SUPFAM" id="SSF55186">
    <property type="entry name" value="ThrRS/AlaRS common domain"/>
    <property type="match status" value="1"/>
</dbReference>
<dbReference type="InterPro" id="IPR018164">
    <property type="entry name" value="Ala-tRNA-synth_IIc_N"/>
</dbReference>
<keyword evidence="8 12" id="KW-0694">RNA-binding</keyword>
<dbReference type="InterPro" id="IPR045864">
    <property type="entry name" value="aa-tRNA-synth_II/BPL/LPL"/>
</dbReference>
<keyword evidence="2 12" id="KW-0820">tRNA-binding</keyword>
<keyword evidence="3 12" id="KW-0436">Ligase</keyword>
<dbReference type="EC" id="6.1.1.7" evidence="12"/>
<dbReference type="PROSITE" id="PS50860">
    <property type="entry name" value="AA_TRNA_LIGASE_II_ALA"/>
    <property type="match status" value="1"/>
</dbReference>
<dbReference type="AlphaFoldDB" id="A0A1R4AAS9"/>
<comment type="subunit">
    <text evidence="12">Monomer.</text>
</comment>
<dbReference type="PRINTS" id="PR00980">
    <property type="entry name" value="TRNASYNTHALA"/>
</dbReference>
<dbReference type="Gene3D" id="2.40.30.130">
    <property type="match status" value="1"/>
</dbReference>
<comment type="similarity">
    <text evidence="1">Belongs to the class-II aminoacyl-tRNA synthetase family. Alax-L subfamily.</text>
</comment>
<dbReference type="InterPro" id="IPR018163">
    <property type="entry name" value="Thr/Ala-tRNA-synth_IIc_edit"/>
</dbReference>
<dbReference type="InterPro" id="IPR009000">
    <property type="entry name" value="Transl_B-barrel_sf"/>
</dbReference>
<keyword evidence="6 12" id="KW-0862">Zinc</keyword>
<dbReference type="RefSeq" id="XP_021338305.1">
    <property type="nucleotide sequence ID" value="XM_021481692.1"/>
</dbReference>
<dbReference type="FunFam" id="3.30.930.10:FF:000011">
    <property type="entry name" value="Alanine--tRNA ligase, cytoplasmic"/>
    <property type="match status" value="1"/>
</dbReference>
<dbReference type="KEGG" id="bmic:BMR1_02g03431"/>
<dbReference type="PANTHER" id="PTHR11777">
    <property type="entry name" value="ALANYL-TRNA SYNTHETASE"/>
    <property type="match status" value="1"/>
</dbReference>
<feature type="binding site" evidence="12">
    <location>
        <position position="724"/>
    </location>
    <ligand>
        <name>Zn(2+)</name>
        <dbReference type="ChEBI" id="CHEBI:29105"/>
    </ligand>
</feature>
<evidence type="ECO:0000256" key="7">
    <source>
        <dbReference type="ARBA" id="ARBA00022840"/>
    </source>
</evidence>
<dbReference type="Pfam" id="PF07973">
    <property type="entry name" value="tRNA_SAD"/>
    <property type="match status" value="1"/>
</dbReference>
<keyword evidence="4 12" id="KW-0479">Metal-binding</keyword>
<keyword evidence="10 12" id="KW-0030">Aminoacyl-tRNA synthetase</keyword>
<keyword evidence="9 12" id="KW-0648">Protein biosynthesis</keyword>
<dbReference type="InterPro" id="IPR050058">
    <property type="entry name" value="Ala-tRNA_ligase"/>
</dbReference>
<dbReference type="GO" id="GO:0002161">
    <property type="term" value="F:aminoacyl-tRNA deacylase activity"/>
    <property type="evidence" value="ECO:0007669"/>
    <property type="project" value="TreeGrafter"/>
</dbReference>
<dbReference type="InterPro" id="IPR023033">
    <property type="entry name" value="Ala_tRNA_ligase_euk/bac"/>
</dbReference>
<evidence type="ECO:0000259" key="13">
    <source>
        <dbReference type="PROSITE" id="PS50860"/>
    </source>
</evidence>
<evidence type="ECO:0000256" key="12">
    <source>
        <dbReference type="HAMAP-Rule" id="MF_03133"/>
    </source>
</evidence>
<comment type="domain">
    <text evidence="12">Consists of three domains; the N-terminal catalytic domain, the editing domain and the C-terminal C-Ala domain. The editing domain removes incorrectly charged amino acids, while the C-Ala domain, along with tRNA(Ala), serves as a bridge to cooperatively bring together the editing and aminoacylation centers thus stimulating deacylation of misacylated tRNAs.</text>
</comment>
<evidence type="ECO:0000256" key="2">
    <source>
        <dbReference type="ARBA" id="ARBA00022555"/>
    </source>
</evidence>
<feature type="binding site" evidence="12">
    <location>
        <position position="611"/>
    </location>
    <ligand>
        <name>Zn(2+)</name>
        <dbReference type="ChEBI" id="CHEBI:29105"/>
    </ligand>
</feature>
<dbReference type="GO" id="GO:0000049">
    <property type="term" value="F:tRNA binding"/>
    <property type="evidence" value="ECO:0007669"/>
    <property type="project" value="UniProtKB-KW"/>
</dbReference>
<keyword evidence="7 12" id="KW-0067">ATP-binding</keyword>
<dbReference type="GO" id="GO:0008270">
    <property type="term" value="F:zinc ion binding"/>
    <property type="evidence" value="ECO:0007669"/>
    <property type="project" value="UniProtKB-UniRule"/>
</dbReference>
<dbReference type="OrthoDB" id="2423964at2759"/>
<keyword evidence="5 12" id="KW-0547">Nucleotide-binding</keyword>
<evidence type="ECO:0000256" key="6">
    <source>
        <dbReference type="ARBA" id="ARBA00022833"/>
    </source>
</evidence>
<dbReference type="GO" id="GO:0005524">
    <property type="term" value="F:ATP binding"/>
    <property type="evidence" value="ECO:0007669"/>
    <property type="project" value="UniProtKB-UniRule"/>
</dbReference>
<reference evidence="14 15" key="2">
    <citation type="journal article" date="2013" name="PLoS ONE">
        <title>Whole genome mapping and re-organization of the nuclear and mitochondrial genomes of Babesia microti isolates.</title>
        <authorList>
            <person name="Cornillot E."/>
            <person name="Dassouli A."/>
            <person name="Garg A."/>
            <person name="Pachikara N."/>
            <person name="Randazzo S."/>
            <person name="Depoix D."/>
            <person name="Carcy B."/>
            <person name="Delbecq S."/>
            <person name="Frutos R."/>
            <person name="Silva J.C."/>
            <person name="Sutton R."/>
            <person name="Krause P.J."/>
            <person name="Mamoun C.B."/>
        </authorList>
    </citation>
    <scope>NUCLEOTIDE SEQUENCE [LARGE SCALE GENOMIC DNA]</scope>
    <source>
        <strain evidence="14 15">RI</strain>
    </source>
</reference>
<dbReference type="InterPro" id="IPR012947">
    <property type="entry name" value="tRNA_SAD"/>
</dbReference>
<dbReference type="PANTHER" id="PTHR11777:SF9">
    <property type="entry name" value="ALANINE--TRNA LIGASE, CYTOPLASMIC"/>
    <property type="match status" value="1"/>
</dbReference>
<reference evidence="14 15" key="1">
    <citation type="journal article" date="2012" name="Nucleic Acids Res.">
        <title>Sequencing of the smallest Apicomplexan genome from the human pathogen Babesia microti.</title>
        <authorList>
            <person name="Cornillot E."/>
            <person name="Hadj-Kaddour K."/>
            <person name="Dassouli A."/>
            <person name="Noel B."/>
            <person name="Ranwez V."/>
            <person name="Vacherie B."/>
            <person name="Augagneur Y."/>
            <person name="Bres V."/>
            <person name="Duclos A."/>
            <person name="Randazzo S."/>
            <person name="Carcy B."/>
            <person name="Debierre-Grockiego F."/>
            <person name="Delbecq S."/>
            <person name="Moubri-Menage K."/>
            <person name="Shams-Eldin H."/>
            <person name="Usmani-Brown S."/>
            <person name="Bringaud F."/>
            <person name="Wincker P."/>
            <person name="Vivares C.P."/>
            <person name="Schwarz R.T."/>
            <person name="Schetters T.P."/>
            <person name="Krause P.J."/>
            <person name="Gorenflot A."/>
            <person name="Berry V."/>
            <person name="Barbe V."/>
            <person name="Ben Mamoun C."/>
        </authorList>
    </citation>
    <scope>NUCLEOTIDE SEQUENCE [LARGE SCALE GENOMIC DNA]</scope>
    <source>
        <strain evidence="14 15">RI</strain>
    </source>
</reference>
<reference evidence="14 15" key="3">
    <citation type="journal article" date="2016" name="Sci. Rep.">
        <title>Genome-wide diversity and gene expression profiling of Babesia microti isolates identify polymorphic genes that mediate host-pathogen interactions.</title>
        <authorList>
            <person name="Silva J.C."/>
            <person name="Cornillot E."/>
            <person name="McCracken C."/>
            <person name="Usmani-Brown S."/>
            <person name="Dwivedi A."/>
            <person name="Ifeonu O.O."/>
            <person name="Crabtree J."/>
            <person name="Gotia H.T."/>
            <person name="Virji A.Z."/>
            <person name="Reynes C."/>
            <person name="Colinge J."/>
            <person name="Kumar V."/>
            <person name="Lawres L."/>
            <person name="Pazzi J.E."/>
            <person name="Pablo J.V."/>
            <person name="Hung C."/>
            <person name="Brancato J."/>
            <person name="Kumari P."/>
            <person name="Orvis J."/>
            <person name="Tretina K."/>
            <person name="Chibucos M."/>
            <person name="Ott S."/>
            <person name="Sadzewicz L."/>
            <person name="Sengamalay N."/>
            <person name="Shetty A.C."/>
            <person name="Su Q."/>
            <person name="Tallon L."/>
            <person name="Fraser C.M."/>
            <person name="Frutos R."/>
            <person name="Molina D.M."/>
            <person name="Krause P.J."/>
            <person name="Ben Mamoun C."/>
        </authorList>
    </citation>
    <scope>NUCLEOTIDE SEQUENCE [LARGE SCALE GENOMIC DNA]</scope>
    <source>
        <strain evidence="14 15">RI</strain>
    </source>
</reference>
<dbReference type="Gene3D" id="3.30.980.10">
    <property type="entry name" value="Threonyl-trna Synthetase, Chain A, domain 2"/>
    <property type="match status" value="1"/>
</dbReference>
<keyword evidence="12" id="KW-0496">Mitochondrion</keyword>
<sequence>MYITSDKIRVPSKVVKSQFINYFESKNHTHWPGSSVVPNNDPSLLFVNAGMNQFKQIIMGQIDKDSGMSKLTRACNSQRCIRAGGKHNDLDDVGKDSYHHTFFEMLGNWSFGDYLKEDAIDFAWDLLVNIYNLDPTRLYATYFGGDPEHKGLPPDLESRDKWLKYLPENKVLPFGCKDNFWEMADTGPCGPCTEIHYDHVGDRDAANLVNADSPEVVELWNLVFMEYNREGNGSLKKLPKKCVDTGMGFERLVSVINGFTSNYDCDMFTTIHNEIQNLLPNIPPYAGKFGTDDKLLIDTTYRVISDHIRCITIAISDGIEPNNEGRGYVLRRILRRAIVYGKLYFNANEPWLYKLIPTVAETLEISGYKVDKVVTVVKDEEVLFSSTLDKGVEKFNKICNSLKSGDIISGKEAFLLYSSFGFPLDLTQIMANERNIGVDMVGFDRALLEHQRASEAINSSHDNVNNLIDTLSADVIHQIEQYTGIFTTDDSLKYEWSSAEGVGDSFDCKVIAIWDGKQFPQLVNPTSTDGIYGIVLDRTPFYSESGGQVSDIGQFTLNGSVCFNVLKAHKMGSYVIHVGHVLGKIGVGDVIKSCVSYELRCGSAKNHTSTHMLNYAIRRILSDNVDQKGSLVDPEKLRFDYNTSKPLEMEQIVTLQNFLNEMISSSLPVSTYVLKLENAMKINGIRAVFGESYPQNVRLLAIGLSGDLPEIEQLDGTKISLELCGGTHVSNTSEIRAIYVTCEEGISKGIRRITCITGKVAMEAMVRMENYFYQYQNILKQITTFSNTYDGNLYEQSIASTLNRDSLVALKGSIEKDRYLPLIDRKKLYTEIDNQLKLQWDTLKKYQKYLMGVVKLVTKEDPSIFPIEQGYHVIRSDDLHGDIKHMMIVAQSFTKKSKINVLILSKLPNVDDAGKNVDKFVCITADGCYKANEFIRDKFNDTDVTFDHAHIGSATGQIAYN</sequence>
<evidence type="ECO:0000256" key="4">
    <source>
        <dbReference type="ARBA" id="ARBA00022723"/>
    </source>
</evidence>
<keyword evidence="12" id="KW-0963">Cytoplasm</keyword>
<evidence type="ECO:0000256" key="8">
    <source>
        <dbReference type="ARBA" id="ARBA00022884"/>
    </source>
</evidence>
<dbReference type="EMBL" id="FO082872">
    <property type="protein sequence ID" value="SJK86109.1"/>
    <property type="molecule type" value="Genomic_DNA"/>
</dbReference>
<dbReference type="InterPro" id="IPR018162">
    <property type="entry name" value="Ala-tRNA-ligase_IIc_anticod-bd"/>
</dbReference>
<organism evidence="14 15">
    <name type="scientific">Babesia microti (strain RI)</name>
    <dbReference type="NCBI Taxonomy" id="1133968"/>
    <lineage>
        <taxon>Eukaryota</taxon>
        <taxon>Sar</taxon>
        <taxon>Alveolata</taxon>
        <taxon>Apicomplexa</taxon>
        <taxon>Aconoidasida</taxon>
        <taxon>Piroplasmida</taxon>
        <taxon>Babesiidae</taxon>
        <taxon>Babesia</taxon>
    </lineage>
</organism>
<comment type="cofactor">
    <cofactor evidence="12">
        <name>Zn(2+)</name>
        <dbReference type="ChEBI" id="CHEBI:29105"/>
    </cofactor>
    <text evidence="12">Binds 1 zinc ion per subunit.</text>
</comment>
<dbReference type="InterPro" id="IPR002318">
    <property type="entry name" value="Ala-tRNA-lgiase_IIc"/>
</dbReference>
<accession>A0A1R4AAS9</accession>
<dbReference type="GO" id="GO:0070143">
    <property type="term" value="P:mitochondrial alanyl-tRNA aminoacylation"/>
    <property type="evidence" value="ECO:0007669"/>
    <property type="project" value="UniProtKB-UniRule"/>
</dbReference>
<dbReference type="NCBIfam" id="TIGR00344">
    <property type="entry name" value="alaS"/>
    <property type="match status" value="1"/>
</dbReference>
<comment type="catalytic activity">
    <reaction evidence="11 12">
        <text>tRNA(Ala) + L-alanine + ATP = L-alanyl-tRNA(Ala) + AMP + diphosphate</text>
        <dbReference type="Rhea" id="RHEA:12540"/>
        <dbReference type="Rhea" id="RHEA-COMP:9657"/>
        <dbReference type="Rhea" id="RHEA-COMP:9923"/>
        <dbReference type="ChEBI" id="CHEBI:30616"/>
        <dbReference type="ChEBI" id="CHEBI:33019"/>
        <dbReference type="ChEBI" id="CHEBI:57972"/>
        <dbReference type="ChEBI" id="CHEBI:78442"/>
        <dbReference type="ChEBI" id="CHEBI:78497"/>
        <dbReference type="ChEBI" id="CHEBI:456215"/>
        <dbReference type="EC" id="6.1.1.7"/>
    </reaction>
</comment>
<evidence type="ECO:0000256" key="9">
    <source>
        <dbReference type="ARBA" id="ARBA00022917"/>
    </source>
</evidence>
<evidence type="ECO:0000256" key="3">
    <source>
        <dbReference type="ARBA" id="ARBA00022598"/>
    </source>
</evidence>
<dbReference type="InterPro" id="IPR018165">
    <property type="entry name" value="Ala-tRNA-synth_IIc_core"/>
</dbReference>
<evidence type="ECO:0000256" key="10">
    <source>
        <dbReference type="ARBA" id="ARBA00023146"/>
    </source>
</evidence>
<evidence type="ECO:0000256" key="1">
    <source>
        <dbReference type="ARBA" id="ARBA00008429"/>
    </source>
</evidence>
<comment type="subcellular location">
    <subcellularLocation>
        <location evidence="12">Mitochondrion</location>
    </subcellularLocation>
    <subcellularLocation>
        <location evidence="12">Cytoplasm</location>
    </subcellularLocation>
</comment>
<dbReference type="SUPFAM" id="SSF50447">
    <property type="entry name" value="Translation proteins"/>
    <property type="match status" value="1"/>
</dbReference>
<evidence type="ECO:0000256" key="11">
    <source>
        <dbReference type="ARBA" id="ARBA00048300"/>
    </source>
</evidence>
<gene>
    <name evidence="14" type="ORF">BMR1_02g03431</name>
</gene>
<dbReference type="SUPFAM" id="SSF101353">
    <property type="entry name" value="Putative anticodon-binding domain of alanyl-tRNA synthetase (AlaRS)"/>
    <property type="match status" value="1"/>
</dbReference>
<dbReference type="CDD" id="cd00673">
    <property type="entry name" value="AlaRS_core"/>
    <property type="match status" value="1"/>
</dbReference>
<dbReference type="Gene3D" id="3.30.930.10">
    <property type="entry name" value="Bira Bifunctional Protein, Domain 2"/>
    <property type="match status" value="1"/>
</dbReference>
<dbReference type="GeneID" id="24424470"/>
<dbReference type="Proteomes" id="UP000002899">
    <property type="component" value="Chromosome II"/>
</dbReference>
<protein>
    <recommendedName>
        <fullName evidence="12">Alanine--tRNA ligase</fullName>
        <ecNumber evidence="12">6.1.1.7</ecNumber>
    </recommendedName>
    <alternativeName>
        <fullName evidence="12">Alanyl-tRNA synthetase</fullName>
        <shortName evidence="12">AlaRS</shortName>
    </alternativeName>
</protein>
<dbReference type="SMART" id="SM00863">
    <property type="entry name" value="tRNA_SAD"/>
    <property type="match status" value="1"/>
</dbReference>
<dbReference type="SUPFAM" id="SSF55681">
    <property type="entry name" value="Class II aaRS and biotin synthetases"/>
    <property type="match status" value="1"/>
</dbReference>
<dbReference type="HAMAP" id="MF_00036_B">
    <property type="entry name" value="Ala_tRNA_synth_B"/>
    <property type="match status" value="1"/>
</dbReference>
<evidence type="ECO:0000313" key="15">
    <source>
        <dbReference type="Proteomes" id="UP000002899"/>
    </source>
</evidence>
<name>A0A1R4AAS9_BABMR</name>
<dbReference type="GO" id="GO:0005739">
    <property type="term" value="C:mitochondrion"/>
    <property type="evidence" value="ECO:0007669"/>
    <property type="project" value="UniProtKB-SubCell"/>
</dbReference>
<comment type="function">
    <text evidence="12">Catalyzes the attachment of alanine to tRNA(Ala) in a two-step reaction: alanine is first activated by ATP to form Ala-AMP and then transferred to the acceptor end of tRNA(Ala). Also edits incorrectly charged tRNA(Ala) via its editing domain.</text>
</comment>
<dbReference type="VEuPathDB" id="PiroplasmaDB:BMR1_02g03431"/>
<feature type="binding site" evidence="12">
    <location>
        <position position="607"/>
    </location>
    <ligand>
        <name>Zn(2+)</name>
        <dbReference type="ChEBI" id="CHEBI:29105"/>
    </ligand>
</feature>
<dbReference type="Pfam" id="PF01411">
    <property type="entry name" value="tRNA-synt_2c"/>
    <property type="match status" value="1"/>
</dbReference>
<dbReference type="GO" id="GO:0004813">
    <property type="term" value="F:alanine-tRNA ligase activity"/>
    <property type="evidence" value="ECO:0007669"/>
    <property type="project" value="UniProtKB-UniRule"/>
</dbReference>
<feature type="domain" description="Alanyl-transfer RNA synthetases family profile" evidence="13">
    <location>
        <begin position="10"/>
        <end position="767"/>
    </location>
</feature>